<gene>
    <name evidence="2" type="ORF">CYMTET_38468</name>
</gene>
<evidence type="ECO:0000313" key="3">
    <source>
        <dbReference type="Proteomes" id="UP001190700"/>
    </source>
</evidence>
<organism evidence="2 3">
    <name type="scientific">Cymbomonas tetramitiformis</name>
    <dbReference type="NCBI Taxonomy" id="36881"/>
    <lineage>
        <taxon>Eukaryota</taxon>
        <taxon>Viridiplantae</taxon>
        <taxon>Chlorophyta</taxon>
        <taxon>Pyramimonadophyceae</taxon>
        <taxon>Pyramimonadales</taxon>
        <taxon>Pyramimonadaceae</taxon>
        <taxon>Cymbomonas</taxon>
    </lineage>
</organism>
<dbReference type="AlphaFoldDB" id="A0AAE0CE31"/>
<feature type="region of interest" description="Disordered" evidence="1">
    <location>
        <begin position="214"/>
        <end position="259"/>
    </location>
</feature>
<proteinExistence type="predicted"/>
<evidence type="ECO:0000256" key="1">
    <source>
        <dbReference type="SAM" id="MobiDB-lite"/>
    </source>
</evidence>
<dbReference type="Proteomes" id="UP001190700">
    <property type="component" value="Unassembled WGS sequence"/>
</dbReference>
<sequence length="259" mass="27441">MGPPVHVAALAFETYMEEAVAIGLDIQPVKSAAFLLHGDASCFEVGMPVTSGTEDLGAENDLPYVNALQAAMHKVSEAVEPWSSVQRNTEWPCSTFFMQSNPYLLGQVEECSDCGGEQDPTETYLSACRARAGAGAGNWGHGEGSFIVIRPLASASHDDFAGHLTYSRNHCPDVTVLDAEGPGQYAMFDVATARPMSDVHLGAAMMPPGAAAKKVEESKVVNGNEDEDEDKEAAHGGLWAGKRNGSGSFLSRLHEGLQG</sequence>
<reference evidence="2 3" key="1">
    <citation type="journal article" date="2015" name="Genome Biol. Evol.">
        <title>Comparative Genomics of a Bacterivorous Green Alga Reveals Evolutionary Causalities and Consequences of Phago-Mixotrophic Mode of Nutrition.</title>
        <authorList>
            <person name="Burns J.A."/>
            <person name="Paasch A."/>
            <person name="Narechania A."/>
            <person name="Kim E."/>
        </authorList>
    </citation>
    <scope>NUCLEOTIDE SEQUENCE [LARGE SCALE GENOMIC DNA]</scope>
    <source>
        <strain evidence="2 3">PLY_AMNH</strain>
    </source>
</reference>
<name>A0AAE0CE31_9CHLO</name>
<comment type="caution">
    <text evidence="2">The sequence shown here is derived from an EMBL/GenBank/DDBJ whole genome shotgun (WGS) entry which is preliminary data.</text>
</comment>
<evidence type="ECO:0000313" key="2">
    <source>
        <dbReference type="EMBL" id="KAK3252225.1"/>
    </source>
</evidence>
<accession>A0AAE0CE31</accession>
<dbReference type="EMBL" id="LGRX02025550">
    <property type="protein sequence ID" value="KAK3252225.1"/>
    <property type="molecule type" value="Genomic_DNA"/>
</dbReference>
<keyword evidence="3" id="KW-1185">Reference proteome</keyword>
<protein>
    <submittedName>
        <fullName evidence="2">Uncharacterized protein</fullName>
    </submittedName>
</protein>